<dbReference type="PANTHER" id="PTHR23235:SF148">
    <property type="entry name" value="ZINC FINGER AND SCAN DOMAIN-CONTAINING PROTEIN 5B-LIKE"/>
    <property type="match status" value="1"/>
</dbReference>
<dbReference type="GO" id="GO:0000981">
    <property type="term" value="F:DNA-binding transcription factor activity, RNA polymerase II-specific"/>
    <property type="evidence" value="ECO:0007669"/>
    <property type="project" value="TreeGrafter"/>
</dbReference>
<evidence type="ECO:0000256" key="2">
    <source>
        <dbReference type="ARBA" id="ARBA00022737"/>
    </source>
</evidence>
<dbReference type="Pfam" id="PF00096">
    <property type="entry name" value="zf-C2H2"/>
    <property type="match status" value="3"/>
</dbReference>
<evidence type="ECO:0000259" key="7">
    <source>
        <dbReference type="PROSITE" id="PS50157"/>
    </source>
</evidence>
<evidence type="ECO:0000256" key="5">
    <source>
        <dbReference type="PROSITE-ProRule" id="PRU00042"/>
    </source>
</evidence>
<dbReference type="STRING" id="8496.A0A151MG55"/>
<comment type="caution">
    <text evidence="8">The sequence shown here is derived from an EMBL/GenBank/DDBJ whole genome shotgun (WGS) entry which is preliminary data.</text>
</comment>
<dbReference type="eggNOG" id="KOG1721">
    <property type="taxonomic scope" value="Eukaryota"/>
</dbReference>
<evidence type="ECO:0000256" key="4">
    <source>
        <dbReference type="ARBA" id="ARBA00022833"/>
    </source>
</evidence>
<evidence type="ECO:0000256" key="6">
    <source>
        <dbReference type="SAM" id="MobiDB-lite"/>
    </source>
</evidence>
<dbReference type="AlphaFoldDB" id="A0A151MG55"/>
<feature type="region of interest" description="Disordered" evidence="6">
    <location>
        <begin position="1"/>
        <end position="20"/>
    </location>
</feature>
<organism evidence="8 9">
    <name type="scientific">Alligator mississippiensis</name>
    <name type="common">American alligator</name>
    <dbReference type="NCBI Taxonomy" id="8496"/>
    <lineage>
        <taxon>Eukaryota</taxon>
        <taxon>Metazoa</taxon>
        <taxon>Chordata</taxon>
        <taxon>Craniata</taxon>
        <taxon>Vertebrata</taxon>
        <taxon>Euteleostomi</taxon>
        <taxon>Archelosauria</taxon>
        <taxon>Archosauria</taxon>
        <taxon>Crocodylia</taxon>
        <taxon>Alligatoridae</taxon>
        <taxon>Alligatorinae</taxon>
        <taxon>Alligator</taxon>
    </lineage>
</organism>
<dbReference type="InterPro" id="IPR013087">
    <property type="entry name" value="Znf_C2H2_type"/>
</dbReference>
<feature type="compositionally biased region" description="Basic and acidic residues" evidence="6">
    <location>
        <begin position="178"/>
        <end position="188"/>
    </location>
</feature>
<dbReference type="GO" id="GO:0008270">
    <property type="term" value="F:zinc ion binding"/>
    <property type="evidence" value="ECO:0007669"/>
    <property type="project" value="UniProtKB-KW"/>
</dbReference>
<feature type="domain" description="C2H2-type" evidence="7">
    <location>
        <begin position="110"/>
        <end position="137"/>
    </location>
</feature>
<keyword evidence="9" id="KW-1185">Reference proteome</keyword>
<feature type="region of interest" description="Disordered" evidence="6">
    <location>
        <begin position="128"/>
        <end position="188"/>
    </location>
</feature>
<dbReference type="GO" id="GO:0000978">
    <property type="term" value="F:RNA polymerase II cis-regulatory region sequence-specific DNA binding"/>
    <property type="evidence" value="ECO:0007669"/>
    <property type="project" value="TreeGrafter"/>
</dbReference>
<keyword evidence="1" id="KW-0479">Metal-binding</keyword>
<keyword evidence="2" id="KW-0677">Repeat</keyword>
<keyword evidence="3 5" id="KW-0863">Zinc-finger</keyword>
<feature type="domain" description="C2H2-type" evidence="7">
    <location>
        <begin position="54"/>
        <end position="81"/>
    </location>
</feature>
<feature type="compositionally biased region" description="Acidic residues" evidence="6">
    <location>
        <begin position="164"/>
        <end position="177"/>
    </location>
</feature>
<dbReference type="FunFam" id="3.30.160.60:FF:000180">
    <property type="entry name" value="Zinc finger protein 689"/>
    <property type="match status" value="1"/>
</dbReference>
<evidence type="ECO:0000313" key="9">
    <source>
        <dbReference type="Proteomes" id="UP000050525"/>
    </source>
</evidence>
<evidence type="ECO:0000256" key="3">
    <source>
        <dbReference type="ARBA" id="ARBA00022771"/>
    </source>
</evidence>
<name>A0A151MG55_ALLMI</name>
<sequence length="188" mass="21306">MGELALRGPEEEESVARELEGPRKTHTCGVCGKAFKSRYDLGTHKLIHTGELPYPCAQCGKRFRRPSHLTQHQVTHTGARPFQCVLCQREFKRLADLARHRQVHQGDRPHRCALCHKAFARAYSLLRHQRGHRSPPPASPTAFLSSSCFDSQDDSAFRAHHPNEEDEEDMDQGDMEGETARRESAGRL</sequence>
<dbReference type="Proteomes" id="UP000050525">
    <property type="component" value="Unassembled WGS sequence"/>
</dbReference>
<dbReference type="SUPFAM" id="SSF57667">
    <property type="entry name" value="beta-beta-alpha zinc fingers"/>
    <property type="match status" value="2"/>
</dbReference>
<dbReference type="Gene3D" id="3.30.160.60">
    <property type="entry name" value="Classic Zinc Finger"/>
    <property type="match status" value="4"/>
</dbReference>
<gene>
    <name evidence="8" type="primary">ZNF579</name>
    <name evidence="8" type="ORF">Y1Q_0010077</name>
</gene>
<protein>
    <submittedName>
        <fullName evidence="8">Zinc finger protein 579</fullName>
    </submittedName>
</protein>
<dbReference type="EMBL" id="AKHW03006198">
    <property type="protein sequence ID" value="KYO23506.1"/>
    <property type="molecule type" value="Genomic_DNA"/>
</dbReference>
<reference evidence="8 9" key="1">
    <citation type="journal article" date="2012" name="Genome Biol.">
        <title>Sequencing three crocodilian genomes to illuminate the evolution of archosaurs and amniotes.</title>
        <authorList>
            <person name="St John J.A."/>
            <person name="Braun E.L."/>
            <person name="Isberg S.R."/>
            <person name="Miles L.G."/>
            <person name="Chong A.Y."/>
            <person name="Gongora J."/>
            <person name="Dalzell P."/>
            <person name="Moran C."/>
            <person name="Bed'hom B."/>
            <person name="Abzhanov A."/>
            <person name="Burgess S.C."/>
            <person name="Cooksey A.M."/>
            <person name="Castoe T.A."/>
            <person name="Crawford N.G."/>
            <person name="Densmore L.D."/>
            <person name="Drew J.C."/>
            <person name="Edwards S.V."/>
            <person name="Faircloth B.C."/>
            <person name="Fujita M.K."/>
            <person name="Greenwold M.J."/>
            <person name="Hoffmann F.G."/>
            <person name="Howard J.M."/>
            <person name="Iguchi T."/>
            <person name="Janes D.E."/>
            <person name="Khan S.Y."/>
            <person name="Kohno S."/>
            <person name="de Koning A.J."/>
            <person name="Lance S.L."/>
            <person name="McCarthy F.M."/>
            <person name="McCormack J.E."/>
            <person name="Merchant M.E."/>
            <person name="Peterson D.G."/>
            <person name="Pollock D.D."/>
            <person name="Pourmand N."/>
            <person name="Raney B.J."/>
            <person name="Roessler K.A."/>
            <person name="Sanford J.R."/>
            <person name="Sawyer R.H."/>
            <person name="Schmidt C.J."/>
            <person name="Triplett E.W."/>
            <person name="Tuberville T.D."/>
            <person name="Venegas-Anaya M."/>
            <person name="Howard J.T."/>
            <person name="Jarvis E.D."/>
            <person name="Guillette L.J.Jr."/>
            <person name="Glenn T.C."/>
            <person name="Green R.E."/>
            <person name="Ray D.A."/>
        </authorList>
    </citation>
    <scope>NUCLEOTIDE SEQUENCE [LARGE SCALE GENOMIC DNA]</scope>
    <source>
        <strain evidence="8">KSC_2009_1</strain>
    </source>
</reference>
<accession>A0A151MG55</accession>
<evidence type="ECO:0000313" key="8">
    <source>
        <dbReference type="EMBL" id="KYO23506.1"/>
    </source>
</evidence>
<dbReference type="PANTHER" id="PTHR23235">
    <property type="entry name" value="KRUEPPEL-LIKE TRANSCRIPTION FACTOR"/>
    <property type="match status" value="1"/>
</dbReference>
<dbReference type="PROSITE" id="PS00028">
    <property type="entry name" value="ZINC_FINGER_C2H2_1"/>
    <property type="match status" value="4"/>
</dbReference>
<dbReference type="SMART" id="SM00355">
    <property type="entry name" value="ZnF_C2H2"/>
    <property type="match status" value="4"/>
</dbReference>
<evidence type="ECO:0000256" key="1">
    <source>
        <dbReference type="ARBA" id="ARBA00022723"/>
    </source>
</evidence>
<dbReference type="FunFam" id="3.30.160.60:FF:000446">
    <property type="entry name" value="Zinc finger protein"/>
    <property type="match status" value="3"/>
</dbReference>
<keyword evidence="4" id="KW-0862">Zinc</keyword>
<feature type="domain" description="C2H2-type" evidence="7">
    <location>
        <begin position="82"/>
        <end position="109"/>
    </location>
</feature>
<dbReference type="PROSITE" id="PS50157">
    <property type="entry name" value="ZINC_FINGER_C2H2_2"/>
    <property type="match status" value="4"/>
</dbReference>
<feature type="domain" description="C2H2-type" evidence="7">
    <location>
        <begin position="26"/>
        <end position="53"/>
    </location>
</feature>
<dbReference type="Pfam" id="PF13912">
    <property type="entry name" value="zf-C2H2_6"/>
    <property type="match status" value="1"/>
</dbReference>
<dbReference type="InterPro" id="IPR036236">
    <property type="entry name" value="Znf_C2H2_sf"/>
</dbReference>
<proteinExistence type="predicted"/>